<evidence type="ECO:0000256" key="1">
    <source>
        <dbReference type="SAM" id="SignalP"/>
    </source>
</evidence>
<evidence type="ECO:0000259" key="2">
    <source>
        <dbReference type="Pfam" id="PF12937"/>
    </source>
</evidence>
<proteinExistence type="predicted"/>
<protein>
    <recommendedName>
        <fullName evidence="2">F-box domain-containing protein</fullName>
    </recommendedName>
</protein>
<accession>A0A0D0A7V6</accession>
<dbReference type="InParanoid" id="A0A0D0A7V6"/>
<keyword evidence="4" id="KW-1185">Reference proteome</keyword>
<feature type="domain" description="F-box" evidence="2">
    <location>
        <begin position="9"/>
        <end position="59"/>
    </location>
</feature>
<sequence length="120" mass="13931">MHQALFVCEILLNIFTHVDQFPPSSYHPKSSAWKSLAALARTCKRFREPAMDLLWADMHRIEPLLGCVTRLYPVIYRNPNMHLCSSQDIEPLSEHEKTASIFTFSQIFPPINAFSRVCFY</sequence>
<reference evidence="3 4" key="1">
    <citation type="submission" date="2014-04" db="EMBL/GenBank/DDBJ databases">
        <authorList>
            <consortium name="DOE Joint Genome Institute"/>
            <person name="Kuo A."/>
            <person name="Ruytinx J."/>
            <person name="Rineau F."/>
            <person name="Colpaert J."/>
            <person name="Kohler A."/>
            <person name="Nagy L.G."/>
            <person name="Floudas D."/>
            <person name="Copeland A."/>
            <person name="Barry K.W."/>
            <person name="Cichocki N."/>
            <person name="Veneault-Fourrey C."/>
            <person name="LaButti K."/>
            <person name="Lindquist E.A."/>
            <person name="Lipzen A."/>
            <person name="Lundell T."/>
            <person name="Morin E."/>
            <person name="Murat C."/>
            <person name="Sun H."/>
            <person name="Tunlid A."/>
            <person name="Henrissat B."/>
            <person name="Grigoriev I.V."/>
            <person name="Hibbett D.S."/>
            <person name="Martin F."/>
            <person name="Nordberg H.P."/>
            <person name="Cantor M.N."/>
            <person name="Hua S.X."/>
        </authorList>
    </citation>
    <scope>NUCLEOTIDE SEQUENCE [LARGE SCALE GENOMIC DNA]</scope>
    <source>
        <strain evidence="3 4">UH-Slu-Lm8-n1</strain>
    </source>
</reference>
<dbReference type="OrthoDB" id="3041441at2759"/>
<reference evidence="4" key="2">
    <citation type="submission" date="2015-01" db="EMBL/GenBank/DDBJ databases">
        <title>Evolutionary Origins and Diversification of the Mycorrhizal Mutualists.</title>
        <authorList>
            <consortium name="DOE Joint Genome Institute"/>
            <consortium name="Mycorrhizal Genomics Consortium"/>
            <person name="Kohler A."/>
            <person name="Kuo A."/>
            <person name="Nagy L.G."/>
            <person name="Floudas D."/>
            <person name="Copeland A."/>
            <person name="Barry K.W."/>
            <person name="Cichocki N."/>
            <person name="Veneault-Fourrey C."/>
            <person name="LaButti K."/>
            <person name="Lindquist E.A."/>
            <person name="Lipzen A."/>
            <person name="Lundell T."/>
            <person name="Morin E."/>
            <person name="Murat C."/>
            <person name="Riley R."/>
            <person name="Ohm R."/>
            <person name="Sun H."/>
            <person name="Tunlid A."/>
            <person name="Henrissat B."/>
            <person name="Grigoriev I.V."/>
            <person name="Hibbett D.S."/>
            <person name="Martin F."/>
        </authorList>
    </citation>
    <scope>NUCLEOTIDE SEQUENCE [LARGE SCALE GENOMIC DNA]</scope>
    <source>
        <strain evidence="4">UH-Slu-Lm8-n1</strain>
    </source>
</reference>
<dbReference type="CDD" id="cd09917">
    <property type="entry name" value="F-box_SF"/>
    <property type="match status" value="1"/>
</dbReference>
<dbReference type="HOGENOM" id="CLU_2051224_0_0_1"/>
<dbReference type="AlphaFoldDB" id="A0A0D0A7V6"/>
<evidence type="ECO:0000313" key="4">
    <source>
        <dbReference type="Proteomes" id="UP000054485"/>
    </source>
</evidence>
<dbReference type="Proteomes" id="UP000054485">
    <property type="component" value="Unassembled WGS sequence"/>
</dbReference>
<feature type="chain" id="PRO_5002218494" description="F-box domain-containing protein" evidence="1">
    <location>
        <begin position="21"/>
        <end position="120"/>
    </location>
</feature>
<dbReference type="InterPro" id="IPR001810">
    <property type="entry name" value="F-box_dom"/>
</dbReference>
<dbReference type="EMBL" id="KN835788">
    <property type="protein sequence ID" value="KIK34224.1"/>
    <property type="molecule type" value="Genomic_DNA"/>
</dbReference>
<evidence type="ECO:0000313" key="3">
    <source>
        <dbReference type="EMBL" id="KIK34224.1"/>
    </source>
</evidence>
<gene>
    <name evidence="3" type="ORF">CY34DRAFT_652528</name>
</gene>
<keyword evidence="1" id="KW-0732">Signal</keyword>
<name>A0A0D0A7V6_9AGAM</name>
<feature type="signal peptide" evidence="1">
    <location>
        <begin position="1"/>
        <end position="20"/>
    </location>
</feature>
<dbReference type="Pfam" id="PF12937">
    <property type="entry name" value="F-box-like"/>
    <property type="match status" value="1"/>
</dbReference>
<organism evidence="3 4">
    <name type="scientific">Suillus luteus UH-Slu-Lm8-n1</name>
    <dbReference type="NCBI Taxonomy" id="930992"/>
    <lineage>
        <taxon>Eukaryota</taxon>
        <taxon>Fungi</taxon>
        <taxon>Dikarya</taxon>
        <taxon>Basidiomycota</taxon>
        <taxon>Agaricomycotina</taxon>
        <taxon>Agaricomycetes</taxon>
        <taxon>Agaricomycetidae</taxon>
        <taxon>Boletales</taxon>
        <taxon>Suillineae</taxon>
        <taxon>Suillaceae</taxon>
        <taxon>Suillus</taxon>
    </lineage>
</organism>